<feature type="domain" description="Signal transduction histidine kinase subgroup 3 dimerisation and phosphoacceptor" evidence="10">
    <location>
        <begin position="167"/>
        <end position="225"/>
    </location>
</feature>
<evidence type="ECO:0000259" key="11">
    <source>
        <dbReference type="Pfam" id="PF23539"/>
    </source>
</evidence>
<evidence type="ECO:0000256" key="8">
    <source>
        <dbReference type="ARBA" id="ARBA00023012"/>
    </source>
</evidence>
<evidence type="ECO:0000313" key="13">
    <source>
        <dbReference type="Proteomes" id="UP000660611"/>
    </source>
</evidence>
<dbReference type="EC" id="2.7.13.3" evidence="2"/>
<keyword evidence="9" id="KW-0472">Membrane</keyword>
<evidence type="ECO:0000256" key="1">
    <source>
        <dbReference type="ARBA" id="ARBA00000085"/>
    </source>
</evidence>
<dbReference type="EMBL" id="BONQ01000001">
    <property type="protein sequence ID" value="GIG41976.1"/>
    <property type="molecule type" value="Genomic_DNA"/>
</dbReference>
<dbReference type="AlphaFoldDB" id="A0A919PEW5"/>
<dbReference type="PANTHER" id="PTHR24421:SF10">
    <property type="entry name" value="NITRATE_NITRITE SENSOR PROTEIN NARQ"/>
    <property type="match status" value="1"/>
</dbReference>
<dbReference type="GO" id="GO:0046983">
    <property type="term" value="F:protein dimerization activity"/>
    <property type="evidence" value="ECO:0007669"/>
    <property type="project" value="InterPro"/>
</dbReference>
<keyword evidence="13" id="KW-1185">Reference proteome</keyword>
<proteinExistence type="predicted"/>
<evidence type="ECO:0000256" key="4">
    <source>
        <dbReference type="ARBA" id="ARBA00022679"/>
    </source>
</evidence>
<keyword evidence="5" id="KW-0547">Nucleotide-binding</keyword>
<dbReference type="PANTHER" id="PTHR24421">
    <property type="entry name" value="NITRATE/NITRITE SENSOR PROTEIN NARX-RELATED"/>
    <property type="match status" value="1"/>
</dbReference>
<dbReference type="Pfam" id="PF07730">
    <property type="entry name" value="HisKA_3"/>
    <property type="match status" value="1"/>
</dbReference>
<accession>A0A919PEW5</accession>
<keyword evidence="3" id="KW-0597">Phosphoprotein</keyword>
<keyword evidence="4" id="KW-0808">Transferase</keyword>
<dbReference type="GO" id="GO:0000155">
    <property type="term" value="F:phosphorelay sensor kinase activity"/>
    <property type="evidence" value="ECO:0007669"/>
    <property type="project" value="InterPro"/>
</dbReference>
<dbReference type="InterPro" id="IPR011712">
    <property type="entry name" value="Sig_transdc_His_kin_sub3_dim/P"/>
</dbReference>
<keyword evidence="6 12" id="KW-0418">Kinase</keyword>
<evidence type="ECO:0000256" key="2">
    <source>
        <dbReference type="ARBA" id="ARBA00012438"/>
    </source>
</evidence>
<comment type="catalytic activity">
    <reaction evidence="1">
        <text>ATP + protein L-histidine = ADP + protein N-phospho-L-histidine.</text>
        <dbReference type="EC" id="2.7.13.3"/>
    </reaction>
</comment>
<dbReference type="Gene3D" id="1.20.5.1930">
    <property type="match status" value="1"/>
</dbReference>
<feature type="domain" description="DUF7134" evidence="11">
    <location>
        <begin position="4"/>
        <end position="144"/>
    </location>
</feature>
<dbReference type="InterPro" id="IPR050482">
    <property type="entry name" value="Sensor_HK_TwoCompSys"/>
</dbReference>
<name>A0A919PEW5_9ACTN</name>
<dbReference type="RefSeq" id="WP_203843867.1">
    <property type="nucleotide sequence ID" value="NZ_BAAAVW010000003.1"/>
</dbReference>
<evidence type="ECO:0000256" key="3">
    <source>
        <dbReference type="ARBA" id="ARBA00022553"/>
    </source>
</evidence>
<evidence type="ECO:0000256" key="7">
    <source>
        <dbReference type="ARBA" id="ARBA00022840"/>
    </source>
</evidence>
<dbReference type="Gene3D" id="3.30.565.10">
    <property type="entry name" value="Histidine kinase-like ATPase, C-terminal domain"/>
    <property type="match status" value="1"/>
</dbReference>
<evidence type="ECO:0000256" key="6">
    <source>
        <dbReference type="ARBA" id="ARBA00022777"/>
    </source>
</evidence>
<evidence type="ECO:0000313" key="12">
    <source>
        <dbReference type="EMBL" id="GIG41976.1"/>
    </source>
</evidence>
<keyword evidence="7" id="KW-0067">ATP-binding</keyword>
<reference evidence="12" key="1">
    <citation type="submission" date="2021-01" db="EMBL/GenBank/DDBJ databases">
        <title>Whole genome shotgun sequence of Dactylosporangium siamense NBRC 106093.</title>
        <authorList>
            <person name="Komaki H."/>
            <person name="Tamura T."/>
        </authorList>
    </citation>
    <scope>NUCLEOTIDE SEQUENCE</scope>
    <source>
        <strain evidence="12">NBRC 106093</strain>
    </source>
</reference>
<sequence length="372" mass="38757">MPAVLRAHWRIAIDLALYATLVTLYVLSGTVISVPLAVAQLVPLVWRRRAPGTVLAVISVATAAHSLLGMGRAVGYLPVSLAVYGAATQRSPAVRWGVCGAATVLVTVAGAIRRGPVEGGLLAAVALTVTWLAGVERGEHLRERASIAGLRLERRLAEQAAATAGSRERLARRLHDSLAHTMTVMLVQGEALRATARLAPADEHRLDTVLRAGRDALAEVRLALAEEAQRDTAAALAERLDALRDAGLSVPPALTGDLAALPAGLHDVAFRLVGEVATNALRHDGPGTRLLAAVDRDGDRWTLRLTSRRPPAAGAIGSAGGGGYGLRSLEADVLAAGGTLRYGPRDGGWQVMASFEHRPHPDDGPGVPAGGD</sequence>
<dbReference type="InterPro" id="IPR036890">
    <property type="entry name" value="HATPase_C_sf"/>
</dbReference>
<dbReference type="InterPro" id="IPR055558">
    <property type="entry name" value="DUF7134"/>
</dbReference>
<feature type="transmembrane region" description="Helical" evidence="9">
    <location>
        <begin position="54"/>
        <end position="73"/>
    </location>
</feature>
<keyword evidence="8" id="KW-0902">Two-component regulatory system</keyword>
<dbReference type="GO" id="GO:0005524">
    <property type="term" value="F:ATP binding"/>
    <property type="evidence" value="ECO:0007669"/>
    <property type="project" value="UniProtKB-KW"/>
</dbReference>
<feature type="transmembrane region" description="Helical" evidence="9">
    <location>
        <begin position="15"/>
        <end position="42"/>
    </location>
</feature>
<evidence type="ECO:0000256" key="5">
    <source>
        <dbReference type="ARBA" id="ARBA00022741"/>
    </source>
</evidence>
<dbReference type="Pfam" id="PF23539">
    <property type="entry name" value="DUF7134"/>
    <property type="match status" value="1"/>
</dbReference>
<comment type="caution">
    <text evidence="12">The sequence shown here is derived from an EMBL/GenBank/DDBJ whole genome shotgun (WGS) entry which is preliminary data.</text>
</comment>
<evidence type="ECO:0000259" key="10">
    <source>
        <dbReference type="Pfam" id="PF07730"/>
    </source>
</evidence>
<dbReference type="SUPFAM" id="SSF55874">
    <property type="entry name" value="ATPase domain of HSP90 chaperone/DNA topoisomerase II/histidine kinase"/>
    <property type="match status" value="1"/>
</dbReference>
<dbReference type="Proteomes" id="UP000660611">
    <property type="component" value="Unassembled WGS sequence"/>
</dbReference>
<gene>
    <name evidence="12" type="ORF">Dsi01nite_000170</name>
</gene>
<dbReference type="GO" id="GO:0016020">
    <property type="term" value="C:membrane"/>
    <property type="evidence" value="ECO:0007669"/>
    <property type="project" value="InterPro"/>
</dbReference>
<keyword evidence="9" id="KW-0812">Transmembrane</keyword>
<protein>
    <recommendedName>
        <fullName evidence="2">histidine kinase</fullName>
        <ecNumber evidence="2">2.7.13.3</ecNumber>
    </recommendedName>
</protein>
<evidence type="ECO:0000256" key="9">
    <source>
        <dbReference type="SAM" id="Phobius"/>
    </source>
</evidence>
<organism evidence="12 13">
    <name type="scientific">Dactylosporangium siamense</name>
    <dbReference type="NCBI Taxonomy" id="685454"/>
    <lineage>
        <taxon>Bacteria</taxon>
        <taxon>Bacillati</taxon>
        <taxon>Actinomycetota</taxon>
        <taxon>Actinomycetes</taxon>
        <taxon>Micromonosporales</taxon>
        <taxon>Micromonosporaceae</taxon>
        <taxon>Dactylosporangium</taxon>
    </lineage>
</organism>
<keyword evidence="9" id="KW-1133">Transmembrane helix</keyword>